<dbReference type="EMBL" id="JANJYI010000008">
    <property type="protein sequence ID" value="KAK2639713.1"/>
    <property type="molecule type" value="Genomic_DNA"/>
</dbReference>
<dbReference type="Proteomes" id="UP001280121">
    <property type="component" value="Unassembled WGS sequence"/>
</dbReference>
<evidence type="ECO:0000313" key="2">
    <source>
        <dbReference type="Proteomes" id="UP001280121"/>
    </source>
</evidence>
<organism evidence="1 2">
    <name type="scientific">Dipteronia dyeriana</name>
    <dbReference type="NCBI Taxonomy" id="168575"/>
    <lineage>
        <taxon>Eukaryota</taxon>
        <taxon>Viridiplantae</taxon>
        <taxon>Streptophyta</taxon>
        <taxon>Embryophyta</taxon>
        <taxon>Tracheophyta</taxon>
        <taxon>Spermatophyta</taxon>
        <taxon>Magnoliopsida</taxon>
        <taxon>eudicotyledons</taxon>
        <taxon>Gunneridae</taxon>
        <taxon>Pentapetalae</taxon>
        <taxon>rosids</taxon>
        <taxon>malvids</taxon>
        <taxon>Sapindales</taxon>
        <taxon>Sapindaceae</taxon>
        <taxon>Hippocastanoideae</taxon>
        <taxon>Acereae</taxon>
        <taxon>Dipteronia</taxon>
    </lineage>
</organism>
<accession>A0AAD9TQ20</accession>
<evidence type="ECO:0000313" key="1">
    <source>
        <dbReference type="EMBL" id="KAK2639713.1"/>
    </source>
</evidence>
<proteinExistence type="predicted"/>
<protein>
    <submittedName>
        <fullName evidence="1">Uncharacterized protein</fullName>
    </submittedName>
</protein>
<comment type="caution">
    <text evidence="1">The sequence shown here is derived from an EMBL/GenBank/DDBJ whole genome shotgun (WGS) entry which is preliminary data.</text>
</comment>
<dbReference type="AlphaFoldDB" id="A0AAD9TQ20"/>
<name>A0AAD9TQ20_9ROSI</name>
<keyword evidence="2" id="KW-1185">Reference proteome</keyword>
<reference evidence="1" key="1">
    <citation type="journal article" date="2023" name="Plant J.">
        <title>Genome sequences and population genomics provide insights into the demographic history, inbreeding, and mutation load of two 'living fossil' tree species of Dipteronia.</title>
        <authorList>
            <person name="Feng Y."/>
            <person name="Comes H.P."/>
            <person name="Chen J."/>
            <person name="Zhu S."/>
            <person name="Lu R."/>
            <person name="Zhang X."/>
            <person name="Li P."/>
            <person name="Qiu J."/>
            <person name="Olsen K.M."/>
            <person name="Qiu Y."/>
        </authorList>
    </citation>
    <scope>NUCLEOTIDE SEQUENCE</scope>
    <source>
        <strain evidence="1">KIB01</strain>
    </source>
</reference>
<sequence length="123" mass="13794">MDPVRFIVLYNRRQTTDSEGKFRSEYGGSRGVILPRETSYQVLLENVCRIIGVDDPSKFFIRMDFNYVAPEAISPTIPPIPVANDDDVKFFLAENADVTTRSPLRVVCLPLVLGTGEAQQKVT</sequence>
<gene>
    <name evidence="1" type="ORF">Ddye_027508</name>
</gene>